<protein>
    <submittedName>
        <fullName evidence="1">Uncharacterized protein</fullName>
    </submittedName>
</protein>
<name>A0A8S5PKI3_9CAUD</name>
<accession>A0A8S5PKI3</accession>
<proteinExistence type="predicted"/>
<sequence>MVAVTSATDFSRDVFAALKEAALLCKAAPIPLEAIASLLLHICYFR</sequence>
<organism evidence="1">
    <name type="scientific">Siphoviridae sp. ctL0q1</name>
    <dbReference type="NCBI Taxonomy" id="2825449"/>
    <lineage>
        <taxon>Viruses</taxon>
        <taxon>Duplodnaviria</taxon>
        <taxon>Heunggongvirae</taxon>
        <taxon>Uroviricota</taxon>
        <taxon>Caudoviricetes</taxon>
    </lineage>
</organism>
<evidence type="ECO:0000313" key="1">
    <source>
        <dbReference type="EMBL" id="DAE06929.1"/>
    </source>
</evidence>
<dbReference type="EMBL" id="BK015443">
    <property type="protein sequence ID" value="DAE06929.1"/>
    <property type="molecule type" value="Genomic_DNA"/>
</dbReference>
<reference evidence="1" key="1">
    <citation type="journal article" date="2021" name="Proc. Natl. Acad. Sci. U.S.A.">
        <title>A Catalog of Tens of Thousands of Viruses from Human Metagenomes Reveals Hidden Associations with Chronic Diseases.</title>
        <authorList>
            <person name="Tisza M.J."/>
            <person name="Buck C.B."/>
        </authorList>
    </citation>
    <scope>NUCLEOTIDE SEQUENCE</scope>
    <source>
        <strain evidence="1">CtL0q1</strain>
    </source>
</reference>